<dbReference type="PANTHER" id="PTHR10566">
    <property type="entry name" value="CHAPERONE-ACTIVITY OF BC1 COMPLEX CABC1 -RELATED"/>
    <property type="match status" value="1"/>
</dbReference>
<dbReference type="InterPro" id="IPR012348">
    <property type="entry name" value="RNR-like"/>
</dbReference>
<dbReference type="Gene3D" id="1.10.510.10">
    <property type="entry name" value="Transferase(Phosphotransferase) domain 1"/>
    <property type="match status" value="1"/>
</dbReference>
<dbReference type="InterPro" id="IPR025859">
    <property type="entry name" value="AurF/CmlI"/>
</dbReference>
<proteinExistence type="inferred from homology"/>
<evidence type="ECO:0000313" key="4">
    <source>
        <dbReference type="Proteomes" id="UP000334019"/>
    </source>
</evidence>
<comment type="similarity">
    <text evidence="1">Belongs to the protein kinase superfamily. ADCK protein kinase family.</text>
</comment>
<dbReference type="SUPFAM" id="SSF56112">
    <property type="entry name" value="Protein kinase-like (PK-like)"/>
    <property type="match status" value="1"/>
</dbReference>
<dbReference type="Proteomes" id="UP000334019">
    <property type="component" value="Chromosome"/>
</dbReference>
<dbReference type="PANTHER" id="PTHR10566:SF113">
    <property type="entry name" value="PROTEIN ACTIVITY OF BC1 COMPLEX KINASE 7, CHLOROPLASTIC"/>
    <property type="match status" value="1"/>
</dbReference>
<dbReference type="CDD" id="cd05121">
    <property type="entry name" value="ABC1_ADCK3-like"/>
    <property type="match status" value="1"/>
</dbReference>
<dbReference type="Gene3D" id="1.10.620.20">
    <property type="entry name" value="Ribonucleotide Reductase, subunit A"/>
    <property type="match status" value="1"/>
</dbReference>
<dbReference type="Pfam" id="PF03109">
    <property type="entry name" value="ABC1"/>
    <property type="match status" value="1"/>
</dbReference>
<evidence type="ECO:0000256" key="1">
    <source>
        <dbReference type="ARBA" id="ARBA00009670"/>
    </source>
</evidence>
<dbReference type="PROSITE" id="PS50011">
    <property type="entry name" value="PROTEIN_KINASE_DOM"/>
    <property type="match status" value="1"/>
</dbReference>
<dbReference type="GO" id="GO:0016491">
    <property type="term" value="F:oxidoreductase activity"/>
    <property type="evidence" value="ECO:0007669"/>
    <property type="project" value="InterPro"/>
</dbReference>
<keyword evidence="3" id="KW-0808">Transferase</keyword>
<organism evidence="3 4">
    <name type="scientific">Actinomarinicola tropica</name>
    <dbReference type="NCBI Taxonomy" id="2789776"/>
    <lineage>
        <taxon>Bacteria</taxon>
        <taxon>Bacillati</taxon>
        <taxon>Actinomycetota</taxon>
        <taxon>Acidimicrobiia</taxon>
        <taxon>Acidimicrobiales</taxon>
        <taxon>Iamiaceae</taxon>
        <taxon>Actinomarinicola</taxon>
    </lineage>
</organism>
<gene>
    <name evidence="3" type="ORF">GH723_02510</name>
</gene>
<dbReference type="AlphaFoldDB" id="A0A5Q2RLJ6"/>
<dbReference type="CDD" id="cd00657">
    <property type="entry name" value="Ferritin_like"/>
    <property type="match status" value="1"/>
</dbReference>
<reference evidence="3 4" key="1">
    <citation type="submission" date="2019-11" db="EMBL/GenBank/DDBJ databases">
        <authorList>
            <person name="He Y."/>
        </authorList>
    </citation>
    <scope>NUCLEOTIDE SEQUENCE [LARGE SCALE GENOMIC DNA]</scope>
    <source>
        <strain evidence="3 4">SCSIO 58843</strain>
    </source>
</reference>
<dbReference type="KEGG" id="atq:GH723_02510"/>
<dbReference type="GO" id="GO:0004672">
    <property type="term" value="F:protein kinase activity"/>
    <property type="evidence" value="ECO:0007669"/>
    <property type="project" value="InterPro"/>
</dbReference>
<sequence>MALRRSFADLGPTFVKFGQLVASSPGLFPDVAANEIRSLLDEVPTIAARDVHRIVERALGRPVGVAFAAFDDVPLAAASIAQVHRARLADGTDVVVKVRRPGLRNRVARDTRILRMLATVLGRAGGRGQIMNLVAIVDDFTATLRYELDFRNEARWMAQFRSNLETFDDNRHVTTPMPIEGMCTQRVLVMTYVDGHPVDRLDLLAESGHDFEELLRLGVRAWLESAFEHGLFHGDVHADNLFLTPDGKVALLDFGIVGHLEPAIRGALRDALPGLLLADDPRSVVEAFFALGAVTGLIDIERAAEDVRRLVAPLSEKPLSEISYGELLSDVLQVAGRHRVRLPRELVLVIKQNLYFERYAKLPAPGYQILSDPRLLTFLLPQYEVPVPRPVLTTRPRTRPLDGDPGAGLLVEAVRDDRFGWEYDPKRPELRKLYAKAKHKQWNASVDIDWSIEVDREDPGGLSEYLPVMAADAFDSFTDAQKREAGHVFNTWLTSQFLHGEQGALLATSKLVAQVPDVDAKFYGATQVMDEARHVEAYGRYLNEKLGEIHPINPNLQQLLEIIVADPRWDVTYLGMQIIVEGLALAAFGLIHQFSTEPLIKQITRYVMADEARHVAFGALALSGYYDELTSAERRERQAFVLEASWLMRDRFLATEVWERLGIAPSDGLLDASRSPMMQMFQHLLFAKITPNLTKVGLMDEKLRDRLVAIGAIPSS</sequence>
<dbReference type="SUPFAM" id="SSF47240">
    <property type="entry name" value="Ferritin-like"/>
    <property type="match status" value="1"/>
</dbReference>
<dbReference type="InterPro" id="IPR050154">
    <property type="entry name" value="UbiB_kinase"/>
</dbReference>
<dbReference type="InterPro" id="IPR004147">
    <property type="entry name" value="ABC1_dom"/>
</dbReference>
<dbReference type="InterPro" id="IPR000719">
    <property type="entry name" value="Prot_kinase_dom"/>
</dbReference>
<keyword evidence="4" id="KW-1185">Reference proteome</keyword>
<evidence type="ECO:0000313" key="3">
    <source>
        <dbReference type="EMBL" id="QGG94065.1"/>
    </source>
</evidence>
<dbReference type="GO" id="GO:0005524">
    <property type="term" value="F:ATP binding"/>
    <property type="evidence" value="ECO:0007669"/>
    <property type="project" value="InterPro"/>
</dbReference>
<evidence type="ECO:0000259" key="2">
    <source>
        <dbReference type="PROSITE" id="PS50011"/>
    </source>
</evidence>
<accession>A0A5Q2RLJ6</accession>
<feature type="domain" description="Protein kinase" evidence="2">
    <location>
        <begin position="69"/>
        <end position="375"/>
    </location>
</feature>
<dbReference type="Pfam" id="PF11583">
    <property type="entry name" value="AurF"/>
    <property type="match status" value="1"/>
</dbReference>
<name>A0A5Q2RLJ6_9ACTN</name>
<dbReference type="RefSeq" id="WP_153758171.1">
    <property type="nucleotide sequence ID" value="NZ_CP045851.1"/>
</dbReference>
<dbReference type="EMBL" id="CP045851">
    <property type="protein sequence ID" value="QGG94065.1"/>
    <property type="molecule type" value="Genomic_DNA"/>
</dbReference>
<dbReference type="InterPro" id="IPR011009">
    <property type="entry name" value="Kinase-like_dom_sf"/>
</dbReference>
<protein>
    <submittedName>
        <fullName evidence="3">Phosphotransferase</fullName>
    </submittedName>
</protein>
<dbReference type="InterPro" id="IPR009078">
    <property type="entry name" value="Ferritin-like_SF"/>
</dbReference>